<feature type="coiled-coil region" evidence="4">
    <location>
        <begin position="172"/>
        <end position="242"/>
    </location>
</feature>
<reference evidence="6" key="1">
    <citation type="submission" date="2020-02" db="EMBL/GenBank/DDBJ databases">
        <title>Bird 10,000 Genomes (B10K) Project - Family phase.</title>
        <authorList>
            <person name="Zhang G."/>
        </authorList>
    </citation>
    <scope>NUCLEOTIDE SEQUENCE</scope>
    <source>
        <strain evidence="6">B10K-DU-002-37</strain>
        <tissue evidence="6">Muscle</tissue>
    </source>
</reference>
<dbReference type="GO" id="GO:0005198">
    <property type="term" value="F:structural molecule activity"/>
    <property type="evidence" value="ECO:0007669"/>
    <property type="project" value="InterPro"/>
</dbReference>
<feature type="non-terminal residue" evidence="6">
    <location>
        <position position="242"/>
    </location>
</feature>
<dbReference type="AlphaFoldDB" id="A0A852IS51"/>
<dbReference type="PANTHER" id="PTHR23239:SF388">
    <property type="entry name" value="IF ROD DOMAIN-CONTAINING PROTEIN"/>
    <property type="match status" value="1"/>
</dbReference>
<evidence type="ECO:0000256" key="3">
    <source>
        <dbReference type="ARBA" id="ARBA00023054"/>
    </source>
</evidence>
<sequence length="242" mass="28333">ILSSDEKLTMQSLNERLASYMETVRNLERENAQLEQLIREWYQKQAPAGPKDYSHYYEKIADLQQQIVNAAVETNKVLLDLDNTRMTAEDFRIKFETEYGLRQNVEGDINSLRPLLDSLTLSKSDLEMQFESLRVEMIDLKKNHEEEMKSLQGHSGGDVSVEVNAAPGEDLLKKLNDMRQEYETIIHRNREEVEKWYEIKMKEVGEQVHLSGQEVESSIQQISELRRQYQSLEIELQSHISR</sequence>
<dbReference type="Pfam" id="PF00038">
    <property type="entry name" value="Filament"/>
    <property type="match status" value="1"/>
</dbReference>
<comment type="caution">
    <text evidence="6">The sequence shown here is derived from an EMBL/GenBank/DDBJ whole genome shotgun (WGS) entry which is preliminary data.</text>
</comment>
<dbReference type="InterPro" id="IPR002957">
    <property type="entry name" value="Keratin_I"/>
</dbReference>
<keyword evidence="1" id="KW-0416">Keratin</keyword>
<feature type="domain" description="IF rod" evidence="5">
    <location>
        <begin position="6"/>
        <end position="242"/>
    </location>
</feature>
<evidence type="ECO:0000256" key="4">
    <source>
        <dbReference type="SAM" id="Coils"/>
    </source>
</evidence>
<dbReference type="InterPro" id="IPR039008">
    <property type="entry name" value="IF_rod_dom"/>
</dbReference>
<feature type="non-terminal residue" evidence="6">
    <location>
        <position position="1"/>
    </location>
</feature>
<protein>
    <submittedName>
        <fullName evidence="6">K1C9 protein</fullName>
    </submittedName>
</protein>
<keyword evidence="3 4" id="KW-0175">Coiled coil</keyword>
<evidence type="ECO:0000256" key="1">
    <source>
        <dbReference type="ARBA" id="ARBA00022744"/>
    </source>
</evidence>
<keyword evidence="2" id="KW-0403">Intermediate filament</keyword>
<evidence type="ECO:0000256" key="2">
    <source>
        <dbReference type="ARBA" id="ARBA00022754"/>
    </source>
</evidence>
<gene>
    <name evidence="6" type="primary">Krt9</name>
    <name evidence="6" type="ORF">TRILEU_R01512</name>
</gene>
<name>A0A852IS51_9PICI</name>
<proteinExistence type="predicted"/>
<feature type="coiled-coil region" evidence="4">
    <location>
        <begin position="10"/>
        <end position="44"/>
    </location>
</feature>
<dbReference type="GO" id="GO:0030855">
    <property type="term" value="P:epithelial cell differentiation"/>
    <property type="evidence" value="ECO:0007669"/>
    <property type="project" value="TreeGrafter"/>
</dbReference>
<dbReference type="GO" id="GO:0045109">
    <property type="term" value="P:intermediate filament organization"/>
    <property type="evidence" value="ECO:0007669"/>
    <property type="project" value="TreeGrafter"/>
</dbReference>
<dbReference type="OrthoDB" id="2441647at2759"/>
<organism evidence="6 7">
    <name type="scientific">Tricholaema leucomelas</name>
    <name type="common">pied barbet</name>
    <dbReference type="NCBI Taxonomy" id="240729"/>
    <lineage>
        <taxon>Eukaryota</taxon>
        <taxon>Metazoa</taxon>
        <taxon>Chordata</taxon>
        <taxon>Craniata</taxon>
        <taxon>Vertebrata</taxon>
        <taxon>Euteleostomi</taxon>
        <taxon>Archelosauria</taxon>
        <taxon>Archosauria</taxon>
        <taxon>Dinosauria</taxon>
        <taxon>Saurischia</taxon>
        <taxon>Theropoda</taxon>
        <taxon>Coelurosauria</taxon>
        <taxon>Aves</taxon>
        <taxon>Neognathae</taxon>
        <taxon>Neoaves</taxon>
        <taxon>Telluraves</taxon>
        <taxon>Coraciimorphae</taxon>
        <taxon>Piciformes</taxon>
        <taxon>Lybiidae</taxon>
        <taxon>Tricholaema lacrymosa</taxon>
    </lineage>
</organism>
<dbReference type="PANTHER" id="PTHR23239">
    <property type="entry name" value="INTERMEDIATE FILAMENT"/>
    <property type="match status" value="1"/>
</dbReference>
<dbReference type="Gene3D" id="1.20.5.1160">
    <property type="entry name" value="Vasodilator-stimulated phosphoprotein"/>
    <property type="match status" value="1"/>
</dbReference>
<dbReference type="EMBL" id="WAAF01008765">
    <property type="protein sequence ID" value="NXX43584.1"/>
    <property type="molecule type" value="Genomic_DNA"/>
</dbReference>
<keyword evidence="7" id="KW-1185">Reference proteome</keyword>
<dbReference type="PRINTS" id="PR01248">
    <property type="entry name" value="TYPE1KERATIN"/>
</dbReference>
<dbReference type="Gene3D" id="1.20.5.500">
    <property type="entry name" value="Single helix bin"/>
    <property type="match status" value="1"/>
</dbReference>
<dbReference type="SUPFAM" id="SSF64593">
    <property type="entry name" value="Intermediate filament protein, coiled coil region"/>
    <property type="match status" value="1"/>
</dbReference>
<evidence type="ECO:0000259" key="5">
    <source>
        <dbReference type="PROSITE" id="PS51842"/>
    </source>
</evidence>
<dbReference type="GO" id="GO:0005882">
    <property type="term" value="C:intermediate filament"/>
    <property type="evidence" value="ECO:0007669"/>
    <property type="project" value="UniProtKB-KW"/>
</dbReference>
<dbReference type="Proteomes" id="UP000627253">
    <property type="component" value="Unassembled WGS sequence"/>
</dbReference>
<dbReference type="FunFam" id="1.20.5.500:FF:000001">
    <property type="entry name" value="Type II keratin 23"/>
    <property type="match status" value="1"/>
</dbReference>
<evidence type="ECO:0000313" key="7">
    <source>
        <dbReference type="Proteomes" id="UP000627253"/>
    </source>
</evidence>
<dbReference type="FunFam" id="1.20.5.1160:FF:000002">
    <property type="entry name" value="Type I keratin 10"/>
    <property type="match status" value="1"/>
</dbReference>
<dbReference type="PROSITE" id="PS51842">
    <property type="entry name" value="IF_ROD_2"/>
    <property type="match status" value="1"/>
</dbReference>
<accession>A0A852IS51</accession>
<evidence type="ECO:0000313" key="6">
    <source>
        <dbReference type="EMBL" id="NXX43584.1"/>
    </source>
</evidence>
<dbReference type="SMART" id="SM01391">
    <property type="entry name" value="Filament"/>
    <property type="match status" value="1"/>
</dbReference>